<dbReference type="Gene3D" id="2.60.40.1080">
    <property type="match status" value="1"/>
</dbReference>
<feature type="compositionally biased region" description="Polar residues" evidence="1">
    <location>
        <begin position="56"/>
        <end position="69"/>
    </location>
</feature>
<dbReference type="InterPro" id="IPR002508">
    <property type="entry name" value="MurNAc-LAA_cat"/>
</dbReference>
<dbReference type="InterPro" id="IPR008964">
    <property type="entry name" value="Invasin/intimin_cell_adhesion"/>
</dbReference>
<dbReference type="Pfam" id="PF07538">
    <property type="entry name" value="ChW"/>
    <property type="match status" value="9"/>
</dbReference>
<dbReference type="RefSeq" id="WP_086285334.1">
    <property type="nucleotide sequence ID" value="NZ_NGMO01000004.1"/>
</dbReference>
<dbReference type="EMBL" id="NGMO01000004">
    <property type="protein sequence ID" value="OTP09503.1"/>
    <property type="molecule type" value="Genomic_DNA"/>
</dbReference>
<dbReference type="InterPro" id="IPR050695">
    <property type="entry name" value="N-acetylmuramoyl_amidase_3"/>
</dbReference>
<dbReference type="CDD" id="cd02696">
    <property type="entry name" value="MurNAc-LAA"/>
    <property type="match status" value="1"/>
</dbReference>
<dbReference type="InterPro" id="IPR032675">
    <property type="entry name" value="LRR_dom_sf"/>
</dbReference>
<dbReference type="InterPro" id="IPR003343">
    <property type="entry name" value="Big_2"/>
</dbReference>
<feature type="chain" id="PRO_5012715323" description="MurNAc-LAA domain-containing protein" evidence="2">
    <location>
        <begin position="26"/>
        <end position="1029"/>
    </location>
</feature>
<dbReference type="GO" id="GO:0008745">
    <property type="term" value="F:N-acetylmuramoyl-L-alanine amidase activity"/>
    <property type="evidence" value="ECO:0007669"/>
    <property type="project" value="InterPro"/>
</dbReference>
<keyword evidence="2" id="KW-0732">Signal</keyword>
<feature type="signal peptide" evidence="2">
    <location>
        <begin position="1"/>
        <end position="25"/>
    </location>
</feature>
<sequence>MIKKWIGTFLSILLLSGTIAPNAYAVAISSSYTEEQNQVNQIDNTEQSTSETTQEKVQTATEETNSTGKISEESIKTVTIDEEHFPDTNFRNYISETIDTDHNGILSNELIETTELDLSGKQIKSIEGIQYFNYLQKLEVQENELQEIEVASLATLQYLDVSNNHLSTIDLSKNKEITYFDGKEQTIDANAIQVKDQWQITQEKLKPEKDRTVLKTEDWKYDGEKFIADKQSPLIYSYQIPFSSEAILESTSENSLEVTVNVQYTEPTKVESIIPLENTVTMYSGETKQLEYTTVPQNAEITQPIWETSDNSIVQVSRDGKITGLRAGEAEITLKDGERSLGIFNVLVKEEATSSDKTQSSSETDLSTSKESSSLYARKSVSPTVSYQTHVRTFGWQNEVTNGATAGTIGQNKRLEAIKIKLSESPFTGNVEYSSHVQSIGWQGYVNNGATSGTTDQALRTEAIKIRLTGEISQQYDIYYRVHSAYFGWLGWTKNGENAGSSGFGYQMEAIQIQLVKKGDVGPTLGTAYYQSDQLPTPNVNYQTHSQSVGWQSYQSNGATAGTLNRGLRLEAVKINLSNTPLPGAIEYSSHVRSIGWQNYVQNNAISGTTDQKLRMEAIRVRLTGQLSYHYDVYYRVHSAYFGWLGWTKNNANAGSSGFGYQMEAIQIKLVPKGQSGPATSTSYYEKDTLKNPNVNYQTHSQSVGWQNYQMNGATAGTIGKGLRLEAMRMNITNTPLPGTIEYSSHVQSIGWQGYVNNNGLSGTTGSKLRAEAIRIRLTGQLNQFYDVYYRVHSAQLGWLDWARNGQNAGTSNLALQMEAIQVVLVKKGAPAPGAISNPYQTSINHLFVMGHGVLDPGAAYNGINERDFTRKELMPSLQKWASQLKRNRITFYNTNADMYQDSQRLQGAYTVSTSFSSVTEFHLDAGGIGTSTGGHVIAHRNGNSLTTQNYAIANVIRAYVGLWGSVQNTGGISLRSDLLNMNVLNSRGIPYRLAELGFITNINDVANIRRNKDQIAKGIVESVTGEKL</sequence>
<dbReference type="InterPro" id="IPR001611">
    <property type="entry name" value="Leu-rich_rpt"/>
</dbReference>
<dbReference type="PROSITE" id="PS51450">
    <property type="entry name" value="LRR"/>
    <property type="match status" value="1"/>
</dbReference>
<dbReference type="Gene3D" id="3.80.10.10">
    <property type="entry name" value="Ribonuclease Inhibitor"/>
    <property type="match status" value="1"/>
</dbReference>
<organism evidence="5 6">
    <name type="scientific">Candidatus Enterococcus wittei</name>
    <dbReference type="NCBI Taxonomy" id="1987383"/>
    <lineage>
        <taxon>Bacteria</taxon>
        <taxon>Bacillati</taxon>
        <taxon>Bacillota</taxon>
        <taxon>Bacilli</taxon>
        <taxon>Lactobacillales</taxon>
        <taxon>Enterococcaceae</taxon>
        <taxon>Enterococcus</taxon>
    </lineage>
</organism>
<dbReference type="SUPFAM" id="SSF53187">
    <property type="entry name" value="Zn-dependent exopeptidases"/>
    <property type="match status" value="1"/>
</dbReference>
<proteinExistence type="predicted"/>
<dbReference type="STRING" id="1987383.A5844_002281"/>
<dbReference type="GO" id="GO:0030288">
    <property type="term" value="C:outer membrane-bounded periplasmic space"/>
    <property type="evidence" value="ECO:0007669"/>
    <property type="project" value="TreeGrafter"/>
</dbReference>
<evidence type="ECO:0000313" key="5">
    <source>
        <dbReference type="EMBL" id="OTP09503.1"/>
    </source>
</evidence>
<evidence type="ECO:0008006" key="7">
    <source>
        <dbReference type="Google" id="ProtNLM"/>
    </source>
</evidence>
<dbReference type="Gene3D" id="3.40.630.40">
    <property type="entry name" value="Zn-dependent exopeptidases"/>
    <property type="match status" value="1"/>
</dbReference>
<feature type="region of interest" description="Disordered" evidence="1">
    <location>
        <begin position="38"/>
        <end position="69"/>
    </location>
</feature>
<comment type="caution">
    <text evidence="5">The sequence shown here is derived from an EMBL/GenBank/DDBJ whole genome shotgun (WGS) entry which is preliminary data.</text>
</comment>
<dbReference type="Pfam" id="PF01520">
    <property type="entry name" value="Amidase_3"/>
    <property type="match status" value="1"/>
</dbReference>
<dbReference type="SMART" id="SM00646">
    <property type="entry name" value="Ami_3"/>
    <property type="match status" value="1"/>
</dbReference>
<dbReference type="AlphaFoldDB" id="A0A242JXT0"/>
<evidence type="ECO:0000259" key="4">
    <source>
        <dbReference type="SMART" id="SM00646"/>
    </source>
</evidence>
<protein>
    <recommendedName>
        <fullName evidence="7">MurNAc-LAA domain-containing protein</fullName>
    </recommendedName>
</protein>
<dbReference type="SMART" id="SM00728">
    <property type="entry name" value="ChW"/>
    <property type="match status" value="9"/>
</dbReference>
<dbReference type="InterPro" id="IPR006637">
    <property type="entry name" value="ChW"/>
</dbReference>
<name>A0A242JXT0_9ENTE</name>
<feature type="domain" description="BIG2" evidence="3">
    <location>
        <begin position="269"/>
        <end position="346"/>
    </location>
</feature>
<feature type="domain" description="MurNAc-LAA" evidence="4">
    <location>
        <begin position="920"/>
        <end position="1025"/>
    </location>
</feature>
<dbReference type="Pfam" id="PF02368">
    <property type="entry name" value="Big_2"/>
    <property type="match status" value="1"/>
</dbReference>
<dbReference type="SUPFAM" id="SSF52058">
    <property type="entry name" value="L domain-like"/>
    <property type="match status" value="1"/>
</dbReference>
<evidence type="ECO:0000313" key="6">
    <source>
        <dbReference type="Proteomes" id="UP000194933"/>
    </source>
</evidence>
<dbReference type="Proteomes" id="UP000194933">
    <property type="component" value="Unassembled WGS sequence"/>
</dbReference>
<gene>
    <name evidence="5" type="ORF">A5844_002281</name>
</gene>
<dbReference type="GO" id="GO:0009253">
    <property type="term" value="P:peptidoglycan catabolic process"/>
    <property type="evidence" value="ECO:0007669"/>
    <property type="project" value="InterPro"/>
</dbReference>
<accession>A0A242JXT0</accession>
<dbReference type="PANTHER" id="PTHR30404:SF8">
    <property type="entry name" value="AUTOLYSIN PH-RELATED"/>
    <property type="match status" value="1"/>
</dbReference>
<evidence type="ECO:0000256" key="2">
    <source>
        <dbReference type="SAM" id="SignalP"/>
    </source>
</evidence>
<evidence type="ECO:0000256" key="1">
    <source>
        <dbReference type="SAM" id="MobiDB-lite"/>
    </source>
</evidence>
<reference evidence="5 6" key="1">
    <citation type="submission" date="2017-05" db="EMBL/GenBank/DDBJ databases">
        <title>The Genome Sequence of Enterococcus sp. 10A9_DIV0425.</title>
        <authorList>
            <consortium name="The Broad Institute Genomics Platform"/>
            <consortium name="The Broad Institute Genomic Center for Infectious Diseases"/>
            <person name="Earl A."/>
            <person name="Manson A."/>
            <person name="Schwartman J."/>
            <person name="Gilmore M."/>
            <person name="Abouelleil A."/>
            <person name="Cao P."/>
            <person name="Chapman S."/>
            <person name="Cusick C."/>
            <person name="Shea T."/>
            <person name="Young S."/>
            <person name="Neafsey D."/>
            <person name="Nusbaum C."/>
            <person name="Birren B."/>
        </authorList>
    </citation>
    <scope>NUCLEOTIDE SEQUENCE [LARGE SCALE GENOMIC DNA]</scope>
    <source>
        <strain evidence="5 6">10A9_DIV0425</strain>
    </source>
</reference>
<feature type="region of interest" description="Disordered" evidence="1">
    <location>
        <begin position="352"/>
        <end position="374"/>
    </location>
</feature>
<evidence type="ECO:0000259" key="3">
    <source>
        <dbReference type="SMART" id="SM00635"/>
    </source>
</evidence>
<feature type="compositionally biased region" description="Polar residues" evidence="1">
    <location>
        <begin position="355"/>
        <end position="374"/>
    </location>
</feature>
<dbReference type="SMART" id="SM00635">
    <property type="entry name" value="BID_2"/>
    <property type="match status" value="1"/>
</dbReference>
<keyword evidence="6" id="KW-1185">Reference proteome</keyword>
<dbReference type="PANTHER" id="PTHR30404">
    <property type="entry name" value="N-ACETYLMURAMOYL-L-ALANINE AMIDASE"/>
    <property type="match status" value="1"/>
</dbReference>
<dbReference type="SUPFAM" id="SSF49373">
    <property type="entry name" value="Invasin/intimin cell-adhesion fragments"/>
    <property type="match status" value="1"/>
</dbReference>